<sequence>MNAQDVLNFLQDNPDFFAEHPDLLAELNVPHDTGAAISLTERQIATLREKNSQLQAKLSELVGFGEENDAISTKVHRLTLSLLRSESFESSSQSLYTHLLEDFAVPHVQLRIWNSILKRPLPEFVEVSEALRFEAADLQHPRCGPATAGEILEWFGEDADKLRSWALIPLRRDAQVFGMLALGSEDPQRFFAEMGTLYVERIGDLVSAAVLRYVG</sequence>
<dbReference type="InterPro" id="IPR007435">
    <property type="entry name" value="DUF484"/>
</dbReference>
<proteinExistence type="predicted"/>
<dbReference type="Gene3D" id="3.30.450.40">
    <property type="match status" value="1"/>
</dbReference>
<dbReference type="PANTHER" id="PTHR38765">
    <property type="entry name" value="DUF484 DOMAIN-CONTAINING PROTEIN"/>
    <property type="match status" value="1"/>
</dbReference>
<organism evidence="1 2">
    <name type="scientific">Viridibacterium curvum</name>
    <dbReference type="NCBI Taxonomy" id="1101404"/>
    <lineage>
        <taxon>Bacteria</taxon>
        <taxon>Pseudomonadati</taxon>
        <taxon>Pseudomonadota</taxon>
        <taxon>Betaproteobacteria</taxon>
        <taxon>Rhodocyclales</taxon>
        <taxon>Rhodocyclaceae</taxon>
        <taxon>Viridibacterium</taxon>
    </lineage>
</organism>
<dbReference type="InterPro" id="IPR029016">
    <property type="entry name" value="GAF-like_dom_sf"/>
</dbReference>
<keyword evidence="2" id="KW-1185">Reference proteome</keyword>
<dbReference type="RefSeq" id="WP_345532394.1">
    <property type="nucleotide sequence ID" value="NZ_BAABLD010000008.1"/>
</dbReference>
<name>A0ABP9QL55_9RHOO</name>
<evidence type="ECO:0000313" key="2">
    <source>
        <dbReference type="Proteomes" id="UP001500547"/>
    </source>
</evidence>
<accession>A0ABP9QL55</accession>
<dbReference type="Pfam" id="PF04340">
    <property type="entry name" value="DUF484"/>
    <property type="match status" value="1"/>
</dbReference>
<dbReference type="EMBL" id="BAABLD010000008">
    <property type="protein sequence ID" value="GAA5163653.1"/>
    <property type="molecule type" value="Genomic_DNA"/>
</dbReference>
<evidence type="ECO:0000313" key="1">
    <source>
        <dbReference type="EMBL" id="GAA5163653.1"/>
    </source>
</evidence>
<reference evidence="2" key="1">
    <citation type="journal article" date="2019" name="Int. J. Syst. Evol. Microbiol.">
        <title>The Global Catalogue of Microorganisms (GCM) 10K type strain sequencing project: providing services to taxonomists for standard genome sequencing and annotation.</title>
        <authorList>
            <consortium name="The Broad Institute Genomics Platform"/>
            <consortium name="The Broad Institute Genome Sequencing Center for Infectious Disease"/>
            <person name="Wu L."/>
            <person name="Ma J."/>
        </authorList>
    </citation>
    <scope>NUCLEOTIDE SEQUENCE [LARGE SCALE GENOMIC DNA]</scope>
    <source>
        <strain evidence="2">JCM 18715</strain>
    </source>
</reference>
<dbReference type="Proteomes" id="UP001500547">
    <property type="component" value="Unassembled WGS sequence"/>
</dbReference>
<protein>
    <submittedName>
        <fullName evidence="1">DUF484 family protein</fullName>
    </submittedName>
</protein>
<comment type="caution">
    <text evidence="1">The sequence shown here is derived from an EMBL/GenBank/DDBJ whole genome shotgun (WGS) entry which is preliminary data.</text>
</comment>
<dbReference type="PANTHER" id="PTHR38765:SF1">
    <property type="entry name" value="DUF484 DOMAIN-CONTAINING PROTEIN"/>
    <property type="match status" value="1"/>
</dbReference>
<gene>
    <name evidence="1" type="ORF">GCM10025770_16220</name>
</gene>
<dbReference type="SUPFAM" id="SSF55781">
    <property type="entry name" value="GAF domain-like"/>
    <property type="match status" value="1"/>
</dbReference>